<dbReference type="Gene3D" id="1.10.10.10">
    <property type="entry name" value="Winged helix-like DNA-binding domain superfamily/Winged helix DNA-binding domain"/>
    <property type="match status" value="1"/>
</dbReference>
<keyword evidence="1" id="KW-1133">Transmembrane helix</keyword>
<dbReference type="SUPFAM" id="SSF46785">
    <property type="entry name" value="Winged helix' DNA-binding domain"/>
    <property type="match status" value="1"/>
</dbReference>
<evidence type="ECO:0000259" key="2">
    <source>
        <dbReference type="PROSITE" id="PS50186"/>
    </source>
</evidence>
<sequence length="264" mass="30959">KLACHCDCARKDDQEEKVIITDAITSQIDVQEKNWKVSEESLVLYILYIYIYICILLIKMKFKKKKRLHELCKEIQVNGLIQTYKYNGCNYIGVFLAKSLSLWMSQCQIVDSRFDAYVMGAMLLRYGIICHVPLARSNPNVHSKLVADIEQSYSFGAHSINSKKSDIKKPSRFWKSLLKISQPVSSVSNIHSFHNISDIRIGSSHNNSRNQRLIFVEFYFYFYFYFYFLLYISFFLLSSQLLLREEEKKKGAPKKKKKKKGTFM</sequence>
<keyword evidence="4" id="KW-1185">Reference proteome</keyword>
<feature type="transmembrane region" description="Helical" evidence="1">
    <location>
        <begin position="42"/>
        <end position="58"/>
    </location>
</feature>
<accession>X6LH73</accession>
<evidence type="ECO:0000313" key="4">
    <source>
        <dbReference type="Proteomes" id="UP000023152"/>
    </source>
</evidence>
<protein>
    <recommendedName>
        <fullName evidence="2">DEP domain-containing protein</fullName>
    </recommendedName>
</protein>
<keyword evidence="1" id="KW-0812">Transmembrane</keyword>
<dbReference type="InterPro" id="IPR000591">
    <property type="entry name" value="DEP_dom"/>
</dbReference>
<dbReference type="PROSITE" id="PS50186">
    <property type="entry name" value="DEP"/>
    <property type="match status" value="1"/>
</dbReference>
<keyword evidence="1" id="KW-0472">Membrane</keyword>
<dbReference type="InterPro" id="IPR036388">
    <property type="entry name" value="WH-like_DNA-bd_sf"/>
</dbReference>
<dbReference type="EMBL" id="ASPP01040987">
    <property type="protein sequence ID" value="ETO00457.1"/>
    <property type="molecule type" value="Genomic_DNA"/>
</dbReference>
<comment type="caution">
    <text evidence="3">The sequence shown here is derived from an EMBL/GenBank/DDBJ whole genome shotgun (WGS) entry which is preliminary data.</text>
</comment>
<gene>
    <name evidence="3" type="ORF">RFI_36987</name>
</gene>
<dbReference type="Proteomes" id="UP000023152">
    <property type="component" value="Unassembled WGS sequence"/>
</dbReference>
<dbReference type="AlphaFoldDB" id="X6LH73"/>
<dbReference type="InterPro" id="IPR036390">
    <property type="entry name" value="WH_DNA-bd_sf"/>
</dbReference>
<feature type="non-terminal residue" evidence="3">
    <location>
        <position position="1"/>
    </location>
</feature>
<dbReference type="GO" id="GO:0035556">
    <property type="term" value="P:intracellular signal transduction"/>
    <property type="evidence" value="ECO:0007669"/>
    <property type="project" value="InterPro"/>
</dbReference>
<reference evidence="3 4" key="1">
    <citation type="journal article" date="2013" name="Curr. Biol.">
        <title>The Genome of the Foraminiferan Reticulomyxa filosa.</title>
        <authorList>
            <person name="Glockner G."/>
            <person name="Hulsmann N."/>
            <person name="Schleicher M."/>
            <person name="Noegel A.A."/>
            <person name="Eichinger L."/>
            <person name="Gallinger C."/>
            <person name="Pawlowski J."/>
            <person name="Sierra R."/>
            <person name="Euteneuer U."/>
            <person name="Pillet L."/>
            <person name="Moustafa A."/>
            <person name="Platzer M."/>
            <person name="Groth M."/>
            <person name="Szafranski K."/>
            <person name="Schliwa M."/>
        </authorList>
    </citation>
    <scope>NUCLEOTIDE SEQUENCE [LARGE SCALE GENOMIC DNA]</scope>
</reference>
<evidence type="ECO:0000256" key="1">
    <source>
        <dbReference type="SAM" id="Phobius"/>
    </source>
</evidence>
<name>X6LH73_RETFI</name>
<organism evidence="3 4">
    <name type="scientific">Reticulomyxa filosa</name>
    <dbReference type="NCBI Taxonomy" id="46433"/>
    <lineage>
        <taxon>Eukaryota</taxon>
        <taxon>Sar</taxon>
        <taxon>Rhizaria</taxon>
        <taxon>Retaria</taxon>
        <taxon>Foraminifera</taxon>
        <taxon>Monothalamids</taxon>
        <taxon>Reticulomyxidae</taxon>
        <taxon>Reticulomyxa</taxon>
    </lineage>
</organism>
<evidence type="ECO:0000313" key="3">
    <source>
        <dbReference type="EMBL" id="ETO00457.1"/>
    </source>
</evidence>
<feature type="transmembrane region" description="Helical" evidence="1">
    <location>
        <begin position="218"/>
        <end position="237"/>
    </location>
</feature>
<feature type="domain" description="DEP" evidence="2">
    <location>
        <begin position="94"/>
        <end position="157"/>
    </location>
</feature>
<proteinExistence type="predicted"/>